<feature type="domain" description="NADH:flavin oxidoreductase/NADH oxidase N-terminal" evidence="10">
    <location>
        <begin position="6"/>
        <end position="330"/>
    </location>
</feature>
<keyword evidence="8" id="KW-0408">Iron</keyword>
<name>A0A8J3EKQ4_9BACL</name>
<dbReference type="InterPro" id="IPR036188">
    <property type="entry name" value="FAD/NAD-bd_sf"/>
</dbReference>
<dbReference type="AlphaFoldDB" id="A0A8J3EKQ4"/>
<dbReference type="InterPro" id="IPR023753">
    <property type="entry name" value="FAD/NAD-binding_dom"/>
</dbReference>
<comment type="caution">
    <text evidence="12">The sequence shown here is derived from an EMBL/GenBank/DDBJ whole genome shotgun (WGS) entry which is preliminary data.</text>
</comment>
<dbReference type="GO" id="GO:0016491">
    <property type="term" value="F:oxidoreductase activity"/>
    <property type="evidence" value="ECO:0007669"/>
    <property type="project" value="UniProtKB-KW"/>
</dbReference>
<evidence type="ECO:0000259" key="10">
    <source>
        <dbReference type="Pfam" id="PF00724"/>
    </source>
</evidence>
<dbReference type="InterPro" id="IPR013785">
    <property type="entry name" value="Aldolase_TIM"/>
</dbReference>
<dbReference type="Pfam" id="PF00724">
    <property type="entry name" value="Oxidored_FMN"/>
    <property type="match status" value="1"/>
</dbReference>
<dbReference type="EMBL" id="BMFV01000006">
    <property type="protein sequence ID" value="GGH78100.1"/>
    <property type="molecule type" value="Genomic_DNA"/>
</dbReference>
<dbReference type="GO" id="GO:0010181">
    <property type="term" value="F:FMN binding"/>
    <property type="evidence" value="ECO:0007669"/>
    <property type="project" value="InterPro"/>
</dbReference>
<gene>
    <name evidence="12" type="primary">nemA</name>
    <name evidence="12" type="ORF">GCM10007096_10990</name>
</gene>
<accession>A0A8J3EKQ4</accession>
<reference evidence="12" key="1">
    <citation type="journal article" date="2014" name="Int. J. Syst. Evol. Microbiol.">
        <title>Complete genome sequence of Corynebacterium casei LMG S-19264T (=DSM 44701T), isolated from a smear-ripened cheese.</title>
        <authorList>
            <consortium name="US DOE Joint Genome Institute (JGI-PGF)"/>
            <person name="Walter F."/>
            <person name="Albersmeier A."/>
            <person name="Kalinowski J."/>
            <person name="Ruckert C."/>
        </authorList>
    </citation>
    <scope>NUCLEOTIDE SEQUENCE</scope>
    <source>
        <strain evidence="12">CGMCC 1.12777</strain>
    </source>
</reference>
<dbReference type="SUPFAM" id="SSF51905">
    <property type="entry name" value="FAD/NAD(P)-binding domain"/>
    <property type="match status" value="1"/>
</dbReference>
<keyword evidence="9" id="KW-0411">Iron-sulfur</keyword>
<keyword evidence="13" id="KW-1185">Reference proteome</keyword>
<organism evidence="12 13">
    <name type="scientific">Pullulanibacillus pueri</name>
    <dbReference type="NCBI Taxonomy" id="1437324"/>
    <lineage>
        <taxon>Bacteria</taxon>
        <taxon>Bacillati</taxon>
        <taxon>Bacillota</taxon>
        <taxon>Bacilli</taxon>
        <taxon>Bacillales</taxon>
        <taxon>Sporolactobacillaceae</taxon>
        <taxon>Pullulanibacillus</taxon>
    </lineage>
</organism>
<dbReference type="GO" id="GO:0051536">
    <property type="term" value="F:iron-sulfur cluster binding"/>
    <property type="evidence" value="ECO:0007669"/>
    <property type="project" value="UniProtKB-KW"/>
</dbReference>
<evidence type="ECO:0000256" key="9">
    <source>
        <dbReference type="ARBA" id="ARBA00023014"/>
    </source>
</evidence>
<dbReference type="PRINTS" id="PR00368">
    <property type="entry name" value="FADPNR"/>
</dbReference>
<dbReference type="PANTHER" id="PTHR42917:SF2">
    <property type="entry name" value="2,4-DIENOYL-COA REDUCTASE [(2E)-ENOYL-COA-PRODUCING]"/>
    <property type="match status" value="1"/>
</dbReference>
<evidence type="ECO:0000256" key="4">
    <source>
        <dbReference type="ARBA" id="ARBA00022630"/>
    </source>
</evidence>
<reference evidence="12" key="2">
    <citation type="submission" date="2020-09" db="EMBL/GenBank/DDBJ databases">
        <authorList>
            <person name="Sun Q."/>
            <person name="Zhou Y."/>
        </authorList>
    </citation>
    <scope>NUCLEOTIDE SEQUENCE</scope>
    <source>
        <strain evidence="12">CGMCC 1.12777</strain>
    </source>
</reference>
<dbReference type="InterPro" id="IPR051793">
    <property type="entry name" value="NADH:flavin_oxidoreductase"/>
</dbReference>
<evidence type="ECO:0000259" key="11">
    <source>
        <dbReference type="Pfam" id="PF07992"/>
    </source>
</evidence>
<evidence type="ECO:0000256" key="3">
    <source>
        <dbReference type="ARBA" id="ARBA00011048"/>
    </source>
</evidence>
<dbReference type="SUPFAM" id="SSF51395">
    <property type="entry name" value="FMN-linked oxidoreductases"/>
    <property type="match status" value="1"/>
</dbReference>
<evidence type="ECO:0000313" key="12">
    <source>
        <dbReference type="EMBL" id="GGH78100.1"/>
    </source>
</evidence>
<evidence type="ECO:0000256" key="7">
    <source>
        <dbReference type="ARBA" id="ARBA00023002"/>
    </source>
</evidence>
<keyword evidence="4" id="KW-0285">Flavoprotein</keyword>
<dbReference type="Gene3D" id="3.50.50.60">
    <property type="entry name" value="FAD/NAD(P)-binding domain"/>
    <property type="match status" value="1"/>
</dbReference>
<proteinExistence type="inferred from homology"/>
<dbReference type="Gene3D" id="3.40.50.720">
    <property type="entry name" value="NAD(P)-binding Rossmann-like Domain"/>
    <property type="match status" value="1"/>
</dbReference>
<dbReference type="Proteomes" id="UP000656813">
    <property type="component" value="Unassembled WGS sequence"/>
</dbReference>
<evidence type="ECO:0000256" key="6">
    <source>
        <dbReference type="ARBA" id="ARBA00022723"/>
    </source>
</evidence>
<dbReference type="PRINTS" id="PR00411">
    <property type="entry name" value="PNDRDTASEI"/>
</dbReference>
<keyword evidence="6" id="KW-0479">Metal-binding</keyword>
<dbReference type="RefSeq" id="WP_188496398.1">
    <property type="nucleotide sequence ID" value="NZ_BMFV01000006.1"/>
</dbReference>
<evidence type="ECO:0000313" key="13">
    <source>
        <dbReference type="Proteomes" id="UP000656813"/>
    </source>
</evidence>
<evidence type="ECO:0000256" key="8">
    <source>
        <dbReference type="ARBA" id="ARBA00023004"/>
    </source>
</evidence>
<sequence length="671" mass="73006">MTHTRLFEKGKIGSLELSHRILMGSMHLGIEGDREQLNQVKAFYVERAKGEAALMITGGVAVLPEGSGDHMYCLTDDDHRHQLQDIVEAVHQAGGKIALQLQHNGRYAKSSETGLAPVAPSAIMSRITKETPKALTLEGIQEIKAAFIDGAVFAQSVGFDAVELMGSEGYLLNQFLSPLTNQRTDQYGGSFQNRMTLPLDIISGIREQVGQGFPVIYRMSGEDYMEGSTTREETQFFAKKLVEKGVDALNVGVGWHESKIPTVAASVPDAAFAHVVSAIRDAVDVPVIGANRIHTPDVAEEVLKQGQMDFVAPARPWLADAEFAKKAKAGDHAGLNLCISCNQQCLDHTLGHPPLPVGCLVNPKTGHEWEWSLEEKSHEVENVAVVGGGVAGLAVAKASAEQGNNVTVFEAKDHLGGHFYLASQIPSKSKFRETIRFYKTSLERLQVKINLATQPTIDELKNYDRVYLATGVVPYVPEQIKGVHLPHVVTYSDILTGKVALGKNIAIVGGGGIGSDVAHLIAQRNEVPGAVKHFFADYHIELDSSQRVNVTVVSRSVKAAKGIGPTTRWVLLSELRRLGVDLLKGYECKEITPEGLWVESQEDRQFIEADQVILCTGQIANAPLYQAIKDHVPTQLVGGSDDASELNAAKAIQQAYRLVYDHGREKVQTKS</sequence>
<evidence type="ECO:0000256" key="1">
    <source>
        <dbReference type="ARBA" id="ARBA00001917"/>
    </source>
</evidence>
<comment type="cofactor">
    <cofactor evidence="1">
        <name>FMN</name>
        <dbReference type="ChEBI" id="CHEBI:58210"/>
    </cofactor>
</comment>
<evidence type="ECO:0000256" key="5">
    <source>
        <dbReference type="ARBA" id="ARBA00022643"/>
    </source>
</evidence>
<keyword evidence="7" id="KW-0560">Oxidoreductase</keyword>
<evidence type="ECO:0000256" key="2">
    <source>
        <dbReference type="ARBA" id="ARBA00001966"/>
    </source>
</evidence>
<dbReference type="PANTHER" id="PTHR42917">
    <property type="entry name" value="2,4-DIENOYL-COA REDUCTASE"/>
    <property type="match status" value="1"/>
</dbReference>
<dbReference type="Pfam" id="PF07992">
    <property type="entry name" value="Pyr_redox_2"/>
    <property type="match status" value="1"/>
</dbReference>
<comment type="cofactor">
    <cofactor evidence="2">
        <name>[4Fe-4S] cluster</name>
        <dbReference type="ChEBI" id="CHEBI:49883"/>
    </cofactor>
</comment>
<dbReference type="GO" id="GO:0046872">
    <property type="term" value="F:metal ion binding"/>
    <property type="evidence" value="ECO:0007669"/>
    <property type="project" value="UniProtKB-KW"/>
</dbReference>
<dbReference type="Gene3D" id="3.20.20.70">
    <property type="entry name" value="Aldolase class I"/>
    <property type="match status" value="1"/>
</dbReference>
<protein>
    <submittedName>
        <fullName evidence="12">2,4-dienoyl-CoA reductase</fullName>
    </submittedName>
</protein>
<keyword evidence="5" id="KW-0288">FMN</keyword>
<feature type="domain" description="FAD/NAD(P)-binding" evidence="11">
    <location>
        <begin position="382"/>
        <end position="627"/>
    </location>
</feature>
<comment type="similarity">
    <text evidence="3">In the N-terminal section; belongs to the NADH:flavin oxidoreductase/NADH oxidase family.</text>
</comment>
<dbReference type="InterPro" id="IPR001155">
    <property type="entry name" value="OxRdtase_FMN_N"/>
</dbReference>